<dbReference type="PANTHER" id="PTHR10000">
    <property type="entry name" value="PHOSPHOSERINE PHOSPHATASE"/>
    <property type="match status" value="1"/>
</dbReference>
<evidence type="ECO:0000313" key="2">
    <source>
        <dbReference type="Proteomes" id="UP000305457"/>
    </source>
</evidence>
<dbReference type="RefSeq" id="WP_139591935.1">
    <property type="nucleotide sequence ID" value="NZ_CP040825.1"/>
</dbReference>
<dbReference type="InterPro" id="IPR000150">
    <property type="entry name" value="Cof"/>
</dbReference>
<dbReference type="EMBL" id="CP040825">
    <property type="protein sequence ID" value="QCZ36452.1"/>
    <property type="molecule type" value="Genomic_DNA"/>
</dbReference>
<dbReference type="InterPro" id="IPR036412">
    <property type="entry name" value="HAD-like_sf"/>
</dbReference>
<gene>
    <name evidence="1" type="ORF">FG904_00205</name>
</gene>
<proteinExistence type="predicted"/>
<dbReference type="KEGG" id="mnh:FG904_00205"/>
<dbReference type="GO" id="GO:0005829">
    <property type="term" value="C:cytosol"/>
    <property type="evidence" value="ECO:0007669"/>
    <property type="project" value="TreeGrafter"/>
</dbReference>
<dbReference type="InterPro" id="IPR023214">
    <property type="entry name" value="HAD_sf"/>
</dbReference>
<dbReference type="Pfam" id="PF08282">
    <property type="entry name" value="Hydrolase_3"/>
    <property type="match status" value="1"/>
</dbReference>
<reference evidence="1 2" key="1">
    <citation type="submission" date="2019-06" db="EMBL/GenBank/DDBJ databases">
        <title>Mycoplasma sp. 2F1A isolated from ostrich.</title>
        <authorList>
            <person name="Spergser J."/>
        </authorList>
    </citation>
    <scope>NUCLEOTIDE SEQUENCE [LARGE SCALE GENOMIC DNA]</scope>
    <source>
        <strain evidence="1 2">2F1A</strain>
    </source>
</reference>
<dbReference type="GO" id="GO:0000287">
    <property type="term" value="F:magnesium ion binding"/>
    <property type="evidence" value="ECO:0007669"/>
    <property type="project" value="TreeGrafter"/>
</dbReference>
<dbReference type="SUPFAM" id="SSF56784">
    <property type="entry name" value="HAD-like"/>
    <property type="match status" value="1"/>
</dbReference>
<dbReference type="NCBIfam" id="TIGR00099">
    <property type="entry name" value="Cof-subfamily"/>
    <property type="match status" value="1"/>
</dbReference>
<evidence type="ECO:0000313" key="1">
    <source>
        <dbReference type="EMBL" id="QCZ36452.1"/>
    </source>
</evidence>
<dbReference type="PANTHER" id="PTHR10000:SF8">
    <property type="entry name" value="HAD SUPERFAMILY HYDROLASE-LIKE, TYPE 3"/>
    <property type="match status" value="1"/>
</dbReference>
<dbReference type="InterPro" id="IPR006379">
    <property type="entry name" value="HAD-SF_hydro_IIB"/>
</dbReference>
<dbReference type="Gene3D" id="3.30.1240.10">
    <property type="match status" value="1"/>
</dbReference>
<name>A0A5B7XUT2_9MOLU</name>
<dbReference type="NCBIfam" id="TIGR01484">
    <property type="entry name" value="HAD-SF-IIB"/>
    <property type="match status" value="1"/>
</dbReference>
<dbReference type="Gene3D" id="3.40.50.1000">
    <property type="entry name" value="HAD superfamily/HAD-like"/>
    <property type="match status" value="1"/>
</dbReference>
<protein>
    <submittedName>
        <fullName evidence="1">HAD family phosphatase</fullName>
    </submittedName>
</protein>
<dbReference type="Proteomes" id="UP000305457">
    <property type="component" value="Chromosome"/>
</dbReference>
<dbReference type="GO" id="GO:0016791">
    <property type="term" value="F:phosphatase activity"/>
    <property type="evidence" value="ECO:0007669"/>
    <property type="project" value="TreeGrafter"/>
</dbReference>
<accession>A0A5B7XUT2</accession>
<dbReference type="OrthoDB" id="9810101at2"/>
<sequence length="328" mass="38127">MNNNKWAIFSDVDGTIYPFPDKTLSDVTKNKIRWLKTQNIPFVLNTGNPPLAKIQRLAEQLNIQYLCCSNGAMIYDNLAKKPVHIEIMDTNEASKVFPLALEAGVILYYMGTDQYYLYGNNEPYRKFLTEFNEYNDWIDDGTIPNDLHKIEAYGTEEQLKHFYQLVLDANLNFEISNVLNKYIEITSVGISKGSALKWMCQNVFNIDPKNVMAIGDSANDISMFKQTDFSYVMDNSDPKTKSVAKFYTSDVRQNGIVEAIDDYLYRSDYDLYLKNLEQQQIQRRKQTKAQKDAKMQSFSGKLRKKIRNTSLKVKSFFRKLFRIKKARQ</sequence>
<dbReference type="AlphaFoldDB" id="A0A5B7XUT2"/>
<organism evidence="1 2">
    <name type="scientific">Mycoplasma nasistruthionis</name>
    <dbReference type="NCBI Taxonomy" id="353852"/>
    <lineage>
        <taxon>Bacteria</taxon>
        <taxon>Bacillati</taxon>
        <taxon>Mycoplasmatota</taxon>
        <taxon>Mollicutes</taxon>
        <taxon>Mycoplasmataceae</taxon>
        <taxon>Mycoplasma</taxon>
    </lineage>
</organism>